<organism evidence="2 3">
    <name type="scientific">Etheostoma spectabile</name>
    <name type="common">orangethroat darter</name>
    <dbReference type="NCBI Taxonomy" id="54343"/>
    <lineage>
        <taxon>Eukaryota</taxon>
        <taxon>Metazoa</taxon>
        <taxon>Chordata</taxon>
        <taxon>Craniata</taxon>
        <taxon>Vertebrata</taxon>
        <taxon>Euteleostomi</taxon>
        <taxon>Actinopterygii</taxon>
        <taxon>Neopterygii</taxon>
        <taxon>Teleostei</taxon>
        <taxon>Neoteleostei</taxon>
        <taxon>Acanthomorphata</taxon>
        <taxon>Eupercaria</taxon>
        <taxon>Perciformes</taxon>
        <taxon>Percoidei</taxon>
        <taxon>Percidae</taxon>
        <taxon>Etheostomatinae</taxon>
        <taxon>Etheostoma</taxon>
    </lineage>
</organism>
<gene>
    <name evidence="2" type="ORF">FQN60_002709</name>
</gene>
<dbReference type="AlphaFoldDB" id="A0A5J5CH47"/>
<proteinExistence type="predicted"/>
<evidence type="ECO:0000313" key="2">
    <source>
        <dbReference type="EMBL" id="KAA8581128.1"/>
    </source>
</evidence>
<accession>A0A5J5CH47</accession>
<comment type="caution">
    <text evidence="2">The sequence shown here is derived from an EMBL/GenBank/DDBJ whole genome shotgun (WGS) entry which is preliminary data.</text>
</comment>
<reference evidence="2 3" key="1">
    <citation type="submission" date="2019-08" db="EMBL/GenBank/DDBJ databases">
        <title>A chromosome-level genome assembly, high-density linkage maps, and genome scans reveal the genomic architecture of hybrid incompatibilities underlying speciation via character displacement in darters (Percidae: Etheostominae).</title>
        <authorList>
            <person name="Moran R.L."/>
            <person name="Catchen J.M."/>
            <person name="Fuller R.C."/>
        </authorList>
    </citation>
    <scope>NUCLEOTIDE SEQUENCE [LARGE SCALE GENOMIC DNA]</scope>
    <source>
        <strain evidence="2">EspeVRDwgs_2016</strain>
        <tissue evidence="2">Muscle</tissue>
    </source>
</reference>
<protein>
    <submittedName>
        <fullName evidence="2">Uncharacterized protein</fullName>
    </submittedName>
</protein>
<keyword evidence="3" id="KW-1185">Reference proteome</keyword>
<feature type="coiled-coil region" evidence="1">
    <location>
        <begin position="65"/>
        <end position="92"/>
    </location>
</feature>
<name>A0A5J5CH47_9PERO</name>
<evidence type="ECO:0000256" key="1">
    <source>
        <dbReference type="SAM" id="Coils"/>
    </source>
</evidence>
<dbReference type="EMBL" id="VOFY01000021">
    <property type="protein sequence ID" value="KAA8581128.1"/>
    <property type="molecule type" value="Genomic_DNA"/>
</dbReference>
<keyword evidence="1" id="KW-0175">Coiled coil</keyword>
<dbReference type="Proteomes" id="UP000327493">
    <property type="component" value="Chromosome 21"/>
</dbReference>
<evidence type="ECO:0000313" key="3">
    <source>
        <dbReference type="Proteomes" id="UP000327493"/>
    </source>
</evidence>
<sequence>MPKGKIKLQQPIVSVDMELAQHGGEHGEDSEEAEVEPGLTRALDLMTTKLPAAIDNKLTPLAKTVPSHTTELKRAEDRLDEADAEMLQEFQKNAKHFKTLQKPSIMVIYKNKNEMKKDVSEEKAPASLNSSFINTQKSRCGRALEYGAGRGTHERNRISRPAGEGKSDVLVGFLSSPKSSSSGNTQGLISRSSAVIYGTEALEEKVSAIREKTALEGSRSETERESAYPLSVDEEPVDDAASRTLAGSNHHDLWLFQQGAHKPGDRHQMLSRGMGQLIGHM</sequence>